<evidence type="ECO:0000259" key="4">
    <source>
        <dbReference type="PROSITE" id="PS50932"/>
    </source>
</evidence>
<dbReference type="SUPFAM" id="SSF47413">
    <property type="entry name" value="lambda repressor-like DNA-binding domains"/>
    <property type="match status" value="1"/>
</dbReference>
<feature type="domain" description="HTH lacI-type" evidence="4">
    <location>
        <begin position="13"/>
        <end position="56"/>
    </location>
</feature>
<dbReference type="InterPro" id="IPR028082">
    <property type="entry name" value="Peripla_BP_I"/>
</dbReference>
<sequence length="343" mass="37210">MDEKPVDKTKGKVTLKAVAQHAGVSISTASRALSGATGISTSVRDKIFLAAKELNYLNATTTARQITILSDIETVSLGAGDYMQDVMEGLHAECRDLGIEPKIQLIDSRSSATLVERSKNHLTDGYVLLSILDDKIIDELVAHKIPAVIINGVDRMMRIDAVAPANRAGGHMATDHLIELGHKQILNFTHDPRLTIQDRLLGYTDAMKSANLEVKDEFIVSITDMRTDIGYLKMKEILQLRGHGGFTAVICCNDAVAIGVSTAILEAGLHVPEDISIVGFDNIATAAISSPPLTTIAVDRYVLGSFGIQRLAERVRAPKNLPTYTQFTVKIEVRKSTGPVRDK</sequence>
<keyword evidence="1" id="KW-0805">Transcription regulation</keyword>
<dbReference type="PROSITE" id="PS50932">
    <property type="entry name" value="HTH_LACI_2"/>
    <property type="match status" value="1"/>
</dbReference>
<dbReference type="InterPro" id="IPR010982">
    <property type="entry name" value="Lambda_DNA-bd_dom_sf"/>
</dbReference>
<dbReference type="CDD" id="cd01392">
    <property type="entry name" value="HTH_LacI"/>
    <property type="match status" value="1"/>
</dbReference>
<protein>
    <recommendedName>
        <fullName evidence="4">HTH lacI-type domain-containing protein</fullName>
    </recommendedName>
</protein>
<dbReference type="InterPro" id="IPR046335">
    <property type="entry name" value="LacI/GalR-like_sensor"/>
</dbReference>
<dbReference type="GO" id="GO:0003700">
    <property type="term" value="F:DNA-binding transcription factor activity"/>
    <property type="evidence" value="ECO:0007669"/>
    <property type="project" value="TreeGrafter"/>
</dbReference>
<dbReference type="Gene3D" id="3.40.50.2300">
    <property type="match status" value="2"/>
</dbReference>
<accession>A0A2A4ZB42</accession>
<dbReference type="SMART" id="SM00354">
    <property type="entry name" value="HTH_LACI"/>
    <property type="match status" value="1"/>
</dbReference>
<dbReference type="Pfam" id="PF13377">
    <property type="entry name" value="Peripla_BP_3"/>
    <property type="match status" value="1"/>
</dbReference>
<keyword evidence="3" id="KW-0804">Transcription</keyword>
<dbReference type="Gene3D" id="1.10.260.40">
    <property type="entry name" value="lambda repressor-like DNA-binding domains"/>
    <property type="match status" value="1"/>
</dbReference>
<gene>
    <name evidence="5" type="ORF">COB13_00480</name>
</gene>
<dbReference type="PANTHER" id="PTHR30146">
    <property type="entry name" value="LACI-RELATED TRANSCRIPTIONAL REPRESSOR"/>
    <property type="match status" value="1"/>
</dbReference>
<dbReference type="AlphaFoldDB" id="A0A2A4ZB42"/>
<comment type="caution">
    <text evidence="5">The sequence shown here is derived from an EMBL/GenBank/DDBJ whole genome shotgun (WGS) entry which is preliminary data.</text>
</comment>
<evidence type="ECO:0000256" key="2">
    <source>
        <dbReference type="ARBA" id="ARBA00023125"/>
    </source>
</evidence>
<reference evidence="5" key="2">
    <citation type="journal article" date="2018" name="ISME J.">
        <title>A dynamic microbial community with high functional redundancy inhabits the cold, oxic subseafloor aquifer.</title>
        <authorList>
            <person name="Tully B.J."/>
            <person name="Wheat C.G."/>
            <person name="Glazer B.T."/>
            <person name="Huber J.A."/>
        </authorList>
    </citation>
    <scope>NUCLEOTIDE SEQUENCE</scope>
    <source>
        <strain evidence="5">NORP83</strain>
    </source>
</reference>
<dbReference type="GO" id="GO:0000976">
    <property type="term" value="F:transcription cis-regulatory region binding"/>
    <property type="evidence" value="ECO:0007669"/>
    <property type="project" value="TreeGrafter"/>
</dbReference>
<dbReference type="Pfam" id="PF00356">
    <property type="entry name" value="LacI"/>
    <property type="match status" value="1"/>
</dbReference>
<evidence type="ECO:0000313" key="5">
    <source>
        <dbReference type="EMBL" id="PCJ03746.1"/>
    </source>
</evidence>
<evidence type="ECO:0000256" key="1">
    <source>
        <dbReference type="ARBA" id="ARBA00023015"/>
    </source>
</evidence>
<reference key="1">
    <citation type="submission" date="2017-08" db="EMBL/GenBank/DDBJ databases">
        <title>A dynamic microbial community with high functional redundancy inhabits the cold, oxic subseafloor aquifer.</title>
        <authorList>
            <person name="Tully B.J."/>
            <person name="Wheat C.G."/>
            <person name="Glazer B.T."/>
            <person name="Huber J.A."/>
        </authorList>
    </citation>
    <scope>NUCLEOTIDE SEQUENCE [LARGE SCALE GENOMIC DNA]</scope>
</reference>
<keyword evidence="2" id="KW-0238">DNA-binding</keyword>
<name>A0A2A4ZB42_9PROT</name>
<dbReference type="EMBL" id="NVUS01000001">
    <property type="protein sequence ID" value="PCJ03746.1"/>
    <property type="molecule type" value="Genomic_DNA"/>
</dbReference>
<dbReference type="InterPro" id="IPR000843">
    <property type="entry name" value="HTH_LacI"/>
</dbReference>
<dbReference type="SUPFAM" id="SSF53822">
    <property type="entry name" value="Periplasmic binding protein-like I"/>
    <property type="match status" value="1"/>
</dbReference>
<dbReference type="PANTHER" id="PTHR30146:SF109">
    <property type="entry name" value="HTH-TYPE TRANSCRIPTIONAL REGULATOR GALS"/>
    <property type="match status" value="1"/>
</dbReference>
<dbReference type="CDD" id="cd06267">
    <property type="entry name" value="PBP1_LacI_sugar_binding-like"/>
    <property type="match status" value="1"/>
</dbReference>
<evidence type="ECO:0000256" key="3">
    <source>
        <dbReference type="ARBA" id="ARBA00023163"/>
    </source>
</evidence>
<proteinExistence type="predicted"/>
<organism evidence="5">
    <name type="scientific">OCS116 cluster bacterium</name>
    <dbReference type="NCBI Taxonomy" id="2030921"/>
    <lineage>
        <taxon>Bacteria</taxon>
        <taxon>Pseudomonadati</taxon>
        <taxon>Pseudomonadota</taxon>
        <taxon>Alphaproteobacteria</taxon>
        <taxon>OCS116 cluster</taxon>
    </lineage>
</organism>